<feature type="transmembrane region" description="Helical" evidence="2">
    <location>
        <begin position="106"/>
        <end position="126"/>
    </location>
</feature>
<evidence type="ECO:0000256" key="1">
    <source>
        <dbReference type="SAM" id="MobiDB-lite"/>
    </source>
</evidence>
<proteinExistence type="predicted"/>
<feature type="compositionally biased region" description="Polar residues" evidence="1">
    <location>
        <begin position="195"/>
        <end position="217"/>
    </location>
</feature>
<reference evidence="4" key="1">
    <citation type="journal article" date="2006" name="PLoS Biol.">
        <title>Macronuclear genome sequence of the ciliate Tetrahymena thermophila, a model eukaryote.</title>
        <authorList>
            <person name="Eisen J.A."/>
            <person name="Coyne R.S."/>
            <person name="Wu M."/>
            <person name="Wu D."/>
            <person name="Thiagarajan M."/>
            <person name="Wortman J.R."/>
            <person name="Badger J.H."/>
            <person name="Ren Q."/>
            <person name="Amedeo P."/>
            <person name="Jones K.M."/>
            <person name="Tallon L.J."/>
            <person name="Delcher A.L."/>
            <person name="Salzberg S.L."/>
            <person name="Silva J.C."/>
            <person name="Haas B.J."/>
            <person name="Majoros W.H."/>
            <person name="Farzad M."/>
            <person name="Carlton J.M."/>
            <person name="Smith R.K. Jr."/>
            <person name="Garg J."/>
            <person name="Pearlman R.E."/>
            <person name="Karrer K.M."/>
            <person name="Sun L."/>
            <person name="Manning G."/>
            <person name="Elde N.C."/>
            <person name="Turkewitz A.P."/>
            <person name="Asai D.J."/>
            <person name="Wilkes D.E."/>
            <person name="Wang Y."/>
            <person name="Cai H."/>
            <person name="Collins K."/>
            <person name="Stewart B.A."/>
            <person name="Lee S.R."/>
            <person name="Wilamowska K."/>
            <person name="Weinberg Z."/>
            <person name="Ruzzo W.L."/>
            <person name="Wloga D."/>
            <person name="Gaertig J."/>
            <person name="Frankel J."/>
            <person name="Tsao C.-C."/>
            <person name="Gorovsky M.A."/>
            <person name="Keeling P.J."/>
            <person name="Waller R.F."/>
            <person name="Patron N.J."/>
            <person name="Cherry J.M."/>
            <person name="Stover N.A."/>
            <person name="Krieger C.J."/>
            <person name="del Toro C."/>
            <person name="Ryder H.F."/>
            <person name="Williamson S.C."/>
            <person name="Barbeau R.A."/>
            <person name="Hamilton E.P."/>
            <person name="Orias E."/>
        </authorList>
    </citation>
    <scope>NUCLEOTIDE SEQUENCE [LARGE SCALE GENOMIC DNA]</scope>
    <source>
        <strain evidence="4">SB210</strain>
    </source>
</reference>
<feature type="transmembrane region" description="Helical" evidence="2">
    <location>
        <begin position="60"/>
        <end position="85"/>
    </location>
</feature>
<keyword evidence="2" id="KW-1133">Transmembrane helix</keyword>
<keyword evidence="4" id="KW-1185">Reference proteome</keyword>
<feature type="region of interest" description="Disordered" evidence="1">
    <location>
        <begin position="183"/>
        <end position="225"/>
    </location>
</feature>
<name>W7XH64_TETTS</name>
<protein>
    <submittedName>
        <fullName evidence="3">Transmembrane protein, putative</fullName>
    </submittedName>
</protein>
<sequence length="225" mass="24848">MCLPFENIQPSTQKAKQCVNILKLLALCELVISLLKMILFKDIVSGIYELLSCFILWMSWAQLSYCFCLFYIVYICVLGSISYAVGLLTPIQNNQPFFGNTGRDHAIVVFCIIFLIFYIAAAYFTFQAYKEFKACQYEQGQYGMMGLQGAGQGQAVGGASYSGSSQRNNQNYGTNYNYGGSGSGDNEAYYPPPSSNTIENNRNQNASTSNQGGTSYFQGKGVRIG</sequence>
<evidence type="ECO:0000313" key="3">
    <source>
        <dbReference type="EMBL" id="EWS72359.1"/>
    </source>
</evidence>
<dbReference type="OrthoDB" id="288795at2759"/>
<keyword evidence="2 3" id="KW-0812">Transmembrane</keyword>
<dbReference type="KEGG" id="tet:TTHERM_000825299"/>
<accession>W7XH64</accession>
<keyword evidence="2" id="KW-0472">Membrane</keyword>
<evidence type="ECO:0000313" key="4">
    <source>
        <dbReference type="Proteomes" id="UP000009168"/>
    </source>
</evidence>
<feature type="transmembrane region" description="Helical" evidence="2">
    <location>
        <begin position="21"/>
        <end position="40"/>
    </location>
</feature>
<dbReference type="EMBL" id="GG662507">
    <property type="protein sequence ID" value="EWS72359.1"/>
    <property type="molecule type" value="Genomic_DNA"/>
</dbReference>
<evidence type="ECO:0000256" key="2">
    <source>
        <dbReference type="SAM" id="Phobius"/>
    </source>
</evidence>
<dbReference type="RefSeq" id="XP_012655107.1">
    <property type="nucleotide sequence ID" value="XM_012799653.1"/>
</dbReference>
<gene>
    <name evidence="3" type="ORF">TTHERM_000825299</name>
</gene>
<dbReference type="Proteomes" id="UP000009168">
    <property type="component" value="Unassembled WGS sequence"/>
</dbReference>
<dbReference type="AlphaFoldDB" id="W7XH64"/>
<dbReference type="GeneID" id="24440820"/>
<organism evidence="3 4">
    <name type="scientific">Tetrahymena thermophila (strain SB210)</name>
    <dbReference type="NCBI Taxonomy" id="312017"/>
    <lineage>
        <taxon>Eukaryota</taxon>
        <taxon>Sar</taxon>
        <taxon>Alveolata</taxon>
        <taxon>Ciliophora</taxon>
        <taxon>Intramacronucleata</taxon>
        <taxon>Oligohymenophorea</taxon>
        <taxon>Hymenostomatida</taxon>
        <taxon>Tetrahymenina</taxon>
        <taxon>Tetrahymenidae</taxon>
        <taxon>Tetrahymena</taxon>
    </lineage>
</organism>
<dbReference type="InParanoid" id="W7XH64"/>